<feature type="compositionally biased region" description="Low complexity" evidence="1">
    <location>
        <begin position="250"/>
        <end position="276"/>
    </location>
</feature>
<evidence type="ECO:0000313" key="4">
    <source>
        <dbReference type="Proteomes" id="UP000054266"/>
    </source>
</evidence>
<dbReference type="EMBL" id="KN846956">
    <property type="protein sequence ID" value="KIW72951.1"/>
    <property type="molecule type" value="Genomic_DNA"/>
</dbReference>
<organism evidence="3 4">
    <name type="scientific">Phialophora macrospora</name>
    <dbReference type="NCBI Taxonomy" id="1851006"/>
    <lineage>
        <taxon>Eukaryota</taxon>
        <taxon>Fungi</taxon>
        <taxon>Dikarya</taxon>
        <taxon>Ascomycota</taxon>
        <taxon>Pezizomycotina</taxon>
        <taxon>Eurotiomycetes</taxon>
        <taxon>Chaetothyriomycetidae</taxon>
        <taxon>Chaetothyriales</taxon>
        <taxon>Herpotrichiellaceae</taxon>
        <taxon>Phialophora</taxon>
    </lineage>
</organism>
<reference evidence="3 4" key="1">
    <citation type="submission" date="2015-01" db="EMBL/GenBank/DDBJ databases">
        <title>The Genome Sequence of Capronia semiimmersa CBS27337.</title>
        <authorList>
            <consortium name="The Broad Institute Genomics Platform"/>
            <person name="Cuomo C."/>
            <person name="de Hoog S."/>
            <person name="Gorbushina A."/>
            <person name="Stielow B."/>
            <person name="Teixiera M."/>
            <person name="Abouelleil A."/>
            <person name="Chapman S.B."/>
            <person name="Priest M."/>
            <person name="Young S.K."/>
            <person name="Wortman J."/>
            <person name="Nusbaum C."/>
            <person name="Birren B."/>
        </authorList>
    </citation>
    <scope>NUCLEOTIDE SEQUENCE [LARGE SCALE GENOMIC DNA]</scope>
    <source>
        <strain evidence="3 4">CBS 27337</strain>
    </source>
</reference>
<keyword evidence="2" id="KW-0732">Signal</keyword>
<proteinExistence type="predicted"/>
<protein>
    <recommendedName>
        <fullName evidence="5">Apple domain-containing protein</fullName>
    </recommendedName>
</protein>
<sequence length="377" mass="39157">MLFSIILSLLAAVPSTQGSKGHNALSPYGMGKAFNAHARRENSHRHNMKLVTRQASPPITTDPDCALYDGYFYTTPLNYTWQLQCSNSYSGTVVAQTTDTTDLGSCITECANYNRDNAPGACVAVTFSGSYSGSDTVCTQYSSVDEVYLASEEGGVVNSALLILGPGGEIFATPQADPTFPGAPTQPSDVDPLPSQTTTSIEITPTSTLFLTTSLPSVVTLYAAFTTTTTSTSTILVTSCLLGQPCQPNTTPTSSSSSPTSTTSTSSLSVSDGGSGSITLSTTTTSMQLVPESTTSGAITLDAEQTTFTTIVPFTEYRIQTIEICAATPTPCSQSLSTATSVMYLTEISCSPGACIGVVPTTGYLVDAIATGTCIII</sequence>
<evidence type="ECO:0008006" key="5">
    <source>
        <dbReference type="Google" id="ProtNLM"/>
    </source>
</evidence>
<name>A0A0D2G2E9_9EURO</name>
<keyword evidence="4" id="KW-1185">Reference proteome</keyword>
<feature type="chain" id="PRO_5007395255" description="Apple domain-containing protein" evidence="2">
    <location>
        <begin position="19"/>
        <end position="377"/>
    </location>
</feature>
<feature type="region of interest" description="Disordered" evidence="1">
    <location>
        <begin position="247"/>
        <end position="276"/>
    </location>
</feature>
<dbReference type="AlphaFoldDB" id="A0A0D2G2E9"/>
<feature type="region of interest" description="Disordered" evidence="1">
    <location>
        <begin position="176"/>
        <end position="196"/>
    </location>
</feature>
<feature type="signal peptide" evidence="2">
    <location>
        <begin position="1"/>
        <end position="18"/>
    </location>
</feature>
<dbReference type="EMBL" id="KN846956">
    <property type="protein sequence ID" value="KIW72950.1"/>
    <property type="molecule type" value="Genomic_DNA"/>
</dbReference>
<dbReference type="EMBL" id="KN846956">
    <property type="protein sequence ID" value="KIW72952.1"/>
    <property type="molecule type" value="Genomic_DNA"/>
</dbReference>
<evidence type="ECO:0000256" key="1">
    <source>
        <dbReference type="SAM" id="MobiDB-lite"/>
    </source>
</evidence>
<evidence type="ECO:0000313" key="3">
    <source>
        <dbReference type="EMBL" id="KIW72950.1"/>
    </source>
</evidence>
<dbReference type="Proteomes" id="UP000054266">
    <property type="component" value="Unassembled WGS sequence"/>
</dbReference>
<accession>A0A0D2G2E9</accession>
<gene>
    <name evidence="3" type="ORF">PV04_01108</name>
</gene>
<dbReference type="HOGENOM" id="CLU_754465_0_0_1"/>
<evidence type="ECO:0000256" key="2">
    <source>
        <dbReference type="SAM" id="SignalP"/>
    </source>
</evidence>